<keyword evidence="1" id="KW-0645">Protease</keyword>
<keyword evidence="3" id="KW-0378">Hydrolase</keyword>
<feature type="domain" description="JAB1/MPN/MOV34 metalloenzyme" evidence="6">
    <location>
        <begin position="1"/>
        <end position="128"/>
    </location>
</feature>
<evidence type="ECO:0000313" key="8">
    <source>
        <dbReference type="Proteomes" id="UP001058860"/>
    </source>
</evidence>
<evidence type="ECO:0000256" key="1">
    <source>
        <dbReference type="ARBA" id="ARBA00022670"/>
    </source>
</evidence>
<gene>
    <name evidence="7" type="ORF">LRS13_21395</name>
</gene>
<evidence type="ECO:0000313" key="7">
    <source>
        <dbReference type="EMBL" id="UUY03199.1"/>
    </source>
</evidence>
<keyword evidence="2" id="KW-0479">Metal-binding</keyword>
<proteinExistence type="predicted"/>
<keyword evidence="5" id="KW-0482">Metalloprotease</keyword>
<dbReference type="RefSeq" id="WP_353863711.1">
    <property type="nucleotide sequence ID" value="NZ_CP088295.1"/>
</dbReference>
<dbReference type="PANTHER" id="PTHR34858">
    <property type="entry name" value="CYSO-CYSTEINE PEPTIDASE"/>
    <property type="match status" value="1"/>
</dbReference>
<evidence type="ECO:0000256" key="2">
    <source>
        <dbReference type="ARBA" id="ARBA00022723"/>
    </source>
</evidence>
<dbReference type="InterPro" id="IPR028090">
    <property type="entry name" value="JAB_dom_prok"/>
</dbReference>
<dbReference type="Gene3D" id="3.40.140.10">
    <property type="entry name" value="Cytidine Deaminase, domain 2"/>
    <property type="match status" value="1"/>
</dbReference>
<sequence>MKIPRALLDDVVAHARADAPNECCGVLEMRDGEVLAVHATENIAASPMRFEVDGPVLIRLLDEIEGRGAELGGIYHSHTRSEAYPSQTDINFAGNWPGVEWLIVGLKPDEPETRSYVIEGGEVTEVPVDVT</sequence>
<dbReference type="PANTHER" id="PTHR34858:SF1">
    <property type="entry name" value="CYSO-CYSTEINE PEPTIDASE"/>
    <property type="match status" value="1"/>
</dbReference>
<reference evidence="8" key="1">
    <citation type="submission" date="2021-11" db="EMBL/GenBank/DDBJ databases">
        <title>Cultivation dependent microbiological survey of springs from the worlds oldest radium mine currently devoted to the extraction of radon-saturated water.</title>
        <authorList>
            <person name="Kapinusova G."/>
            <person name="Smrhova T."/>
            <person name="Strejcek M."/>
            <person name="Suman J."/>
            <person name="Jani K."/>
            <person name="Pajer P."/>
            <person name="Uhlik O."/>
        </authorList>
    </citation>
    <scope>NUCLEOTIDE SEQUENCE [LARGE SCALE GENOMIC DNA]</scope>
    <source>
        <strain evidence="8">J379</strain>
    </source>
</reference>
<evidence type="ECO:0000256" key="3">
    <source>
        <dbReference type="ARBA" id="ARBA00022801"/>
    </source>
</evidence>
<protein>
    <submittedName>
        <fullName evidence="7">M67 family metallopeptidase</fullName>
    </submittedName>
</protein>
<accession>A0ABY5PEW8</accession>
<dbReference type="SMART" id="SM00232">
    <property type="entry name" value="JAB_MPN"/>
    <property type="match status" value="1"/>
</dbReference>
<keyword evidence="8" id="KW-1185">Reference proteome</keyword>
<evidence type="ECO:0000259" key="6">
    <source>
        <dbReference type="SMART" id="SM00232"/>
    </source>
</evidence>
<keyword evidence="4" id="KW-0862">Zinc</keyword>
<dbReference type="Pfam" id="PF14464">
    <property type="entry name" value="Prok-JAB"/>
    <property type="match status" value="1"/>
</dbReference>
<organism evidence="7 8">
    <name type="scientific">Svornostia abyssi</name>
    <dbReference type="NCBI Taxonomy" id="2898438"/>
    <lineage>
        <taxon>Bacteria</taxon>
        <taxon>Bacillati</taxon>
        <taxon>Actinomycetota</taxon>
        <taxon>Thermoleophilia</taxon>
        <taxon>Solirubrobacterales</taxon>
        <taxon>Baekduiaceae</taxon>
        <taxon>Svornostia</taxon>
    </lineage>
</organism>
<dbReference type="EMBL" id="CP088295">
    <property type="protein sequence ID" value="UUY03199.1"/>
    <property type="molecule type" value="Genomic_DNA"/>
</dbReference>
<dbReference type="InterPro" id="IPR051929">
    <property type="entry name" value="VirAsm_ModProt"/>
</dbReference>
<dbReference type="InterPro" id="IPR000555">
    <property type="entry name" value="JAMM/MPN+_dom"/>
</dbReference>
<evidence type="ECO:0000256" key="5">
    <source>
        <dbReference type="ARBA" id="ARBA00023049"/>
    </source>
</evidence>
<evidence type="ECO:0000256" key="4">
    <source>
        <dbReference type="ARBA" id="ARBA00022833"/>
    </source>
</evidence>
<dbReference type="Proteomes" id="UP001058860">
    <property type="component" value="Chromosome"/>
</dbReference>
<dbReference type="CDD" id="cd08070">
    <property type="entry name" value="MPN_like"/>
    <property type="match status" value="1"/>
</dbReference>
<dbReference type="SUPFAM" id="SSF102712">
    <property type="entry name" value="JAB1/MPN domain"/>
    <property type="match status" value="1"/>
</dbReference>
<name>A0ABY5PEW8_9ACTN</name>